<protein>
    <submittedName>
        <fullName evidence="2">Uncharacterized protein</fullName>
    </submittedName>
</protein>
<proteinExistence type="predicted"/>
<accession>A0A1I5VRR2</accession>
<feature type="region of interest" description="Disordered" evidence="1">
    <location>
        <begin position="1"/>
        <end position="20"/>
    </location>
</feature>
<keyword evidence="3" id="KW-1185">Reference proteome</keyword>
<dbReference type="RefSeq" id="WP_177191868.1">
    <property type="nucleotide sequence ID" value="NZ_FOXQ01000005.1"/>
</dbReference>
<name>A0A1I5VRR2_9BACT</name>
<dbReference type="EMBL" id="FOXQ01000005">
    <property type="protein sequence ID" value="SFQ09987.1"/>
    <property type="molecule type" value="Genomic_DNA"/>
</dbReference>
<reference evidence="2 3" key="1">
    <citation type="submission" date="2016-10" db="EMBL/GenBank/DDBJ databases">
        <authorList>
            <person name="de Groot N.N."/>
        </authorList>
    </citation>
    <scope>NUCLEOTIDE SEQUENCE [LARGE SCALE GENOMIC DNA]</scope>
    <source>
        <strain evidence="2 3">DSM 28286</strain>
    </source>
</reference>
<evidence type="ECO:0000313" key="2">
    <source>
        <dbReference type="EMBL" id="SFQ09987.1"/>
    </source>
</evidence>
<dbReference type="AlphaFoldDB" id="A0A1I5VRR2"/>
<organism evidence="2 3">
    <name type="scientific">Parafilimonas terrae</name>
    <dbReference type="NCBI Taxonomy" id="1465490"/>
    <lineage>
        <taxon>Bacteria</taxon>
        <taxon>Pseudomonadati</taxon>
        <taxon>Bacteroidota</taxon>
        <taxon>Chitinophagia</taxon>
        <taxon>Chitinophagales</taxon>
        <taxon>Chitinophagaceae</taxon>
        <taxon>Parafilimonas</taxon>
    </lineage>
</organism>
<evidence type="ECO:0000256" key="1">
    <source>
        <dbReference type="SAM" id="MobiDB-lite"/>
    </source>
</evidence>
<dbReference type="Proteomes" id="UP000199031">
    <property type="component" value="Unassembled WGS sequence"/>
</dbReference>
<sequence>MVIEAKKKTAKAKNKSSKANFAKRSHFRVVQESPAVTKINKETITEAVRKALEKAS</sequence>
<evidence type="ECO:0000313" key="3">
    <source>
        <dbReference type="Proteomes" id="UP000199031"/>
    </source>
</evidence>
<feature type="compositionally biased region" description="Basic residues" evidence="1">
    <location>
        <begin position="8"/>
        <end position="20"/>
    </location>
</feature>
<gene>
    <name evidence="2" type="ORF">SAMN05444277_105141</name>
</gene>
<dbReference type="STRING" id="1465490.SAMN05444277_105141"/>